<dbReference type="Pfam" id="PF03217">
    <property type="entry name" value="SlpA"/>
    <property type="match status" value="1"/>
</dbReference>
<organism evidence="3 4">
    <name type="scientific">Companilactobacillus suantsaicola</name>
    <dbReference type="NCBI Taxonomy" id="2487723"/>
    <lineage>
        <taxon>Bacteria</taxon>
        <taxon>Bacillati</taxon>
        <taxon>Bacillota</taxon>
        <taxon>Bacilli</taxon>
        <taxon>Lactobacillales</taxon>
        <taxon>Lactobacillaceae</taxon>
        <taxon>Companilactobacillus</taxon>
    </lineage>
</organism>
<reference evidence="3 4" key="1">
    <citation type="submission" date="2018-10" db="EMBL/GenBank/DDBJ databases">
        <title>Lactobacillus sp. R7 and Lactobacillus sp. R19 isolated from fermented mustard green product of Taiwan.</title>
        <authorList>
            <person name="Lin S.-T."/>
        </authorList>
    </citation>
    <scope>NUCLEOTIDE SEQUENCE [LARGE SCALE GENOMIC DNA]</scope>
    <source>
        <strain evidence="3 4">BCRC 81127</strain>
    </source>
</reference>
<accession>A0A4Z0JQX8</accession>
<name>A0A4Z0JQX8_9LACO</name>
<proteinExistence type="predicted"/>
<gene>
    <name evidence="3" type="ORF">EGT49_02845</name>
</gene>
<dbReference type="PROSITE" id="PS51257">
    <property type="entry name" value="PROKAR_LIPOPROTEIN"/>
    <property type="match status" value="1"/>
</dbReference>
<dbReference type="Proteomes" id="UP000298021">
    <property type="component" value="Unassembled WGS sequence"/>
</dbReference>
<dbReference type="AlphaFoldDB" id="A0A4Z0JQX8"/>
<dbReference type="RefSeq" id="WP_135371451.1">
    <property type="nucleotide sequence ID" value="NZ_RKLY01000005.1"/>
</dbReference>
<feature type="domain" description="S-layer protein C-terminal" evidence="2">
    <location>
        <begin position="42"/>
        <end position="85"/>
    </location>
</feature>
<feature type="chain" id="PRO_5021200844" description="S-layer protein C-terminal domain-containing protein" evidence="1">
    <location>
        <begin position="28"/>
        <end position="166"/>
    </location>
</feature>
<evidence type="ECO:0000259" key="2">
    <source>
        <dbReference type="Pfam" id="PF03217"/>
    </source>
</evidence>
<comment type="caution">
    <text evidence="3">The sequence shown here is derived from an EMBL/GenBank/DDBJ whole genome shotgun (WGS) entry which is preliminary data.</text>
</comment>
<evidence type="ECO:0000313" key="4">
    <source>
        <dbReference type="Proteomes" id="UP000298021"/>
    </source>
</evidence>
<feature type="signal peptide" evidence="1">
    <location>
        <begin position="1"/>
        <end position="27"/>
    </location>
</feature>
<protein>
    <recommendedName>
        <fullName evidence="2">S-layer protein C-terminal domain-containing protein</fullName>
    </recommendedName>
</protein>
<evidence type="ECO:0000256" key="1">
    <source>
        <dbReference type="SAM" id="SignalP"/>
    </source>
</evidence>
<dbReference type="EMBL" id="RKLY01000005">
    <property type="protein sequence ID" value="TGD24476.1"/>
    <property type="molecule type" value="Genomic_DNA"/>
</dbReference>
<keyword evidence="4" id="KW-1185">Reference proteome</keyword>
<dbReference type="InterPro" id="IPR024968">
    <property type="entry name" value="SlpA_C_lactobacillus"/>
</dbReference>
<keyword evidence="1" id="KW-0732">Signal</keyword>
<sequence length="166" mass="18563">MKRSTLVTFLVILLGCFSTLSVHSVKAESINTGKFVEVSVSSAKLYNSTGRALGKTEPKDSEWFLGKTININGKNFYQVATDEYLSSSDSFTYQNRPEVIKVSSNGDVPVYNHDFVESTNVALAPGTSWYSDRVITTPEGIPFVRVATNEYVGMWYVVQQKFTQKY</sequence>
<evidence type="ECO:0000313" key="3">
    <source>
        <dbReference type="EMBL" id="TGD24476.1"/>
    </source>
</evidence>
<dbReference type="OrthoDB" id="2281946at2"/>